<dbReference type="GO" id="GO:0003700">
    <property type="term" value="F:DNA-binding transcription factor activity"/>
    <property type="evidence" value="ECO:0007669"/>
    <property type="project" value="InterPro"/>
</dbReference>
<keyword evidence="3" id="KW-0238">DNA-binding</keyword>
<dbReference type="RefSeq" id="WP_126841885.1">
    <property type="nucleotide sequence ID" value="NZ_PIQH01000006.1"/>
</dbReference>
<dbReference type="FunFam" id="1.10.10.10:FF:000001">
    <property type="entry name" value="LysR family transcriptional regulator"/>
    <property type="match status" value="1"/>
</dbReference>
<dbReference type="PROSITE" id="PS50931">
    <property type="entry name" value="HTH_LYSR"/>
    <property type="match status" value="1"/>
</dbReference>
<reference evidence="6 7" key="1">
    <citation type="journal article" date="2011" name="Front. Microbiol.">
        <title>Genomic signatures of strain selection and enhancement in Bacillus atrophaeus var. globigii, a historical biowarfare simulant.</title>
        <authorList>
            <person name="Gibbons H.S."/>
            <person name="Broomall S.M."/>
            <person name="McNew L.A."/>
            <person name="Daligault H."/>
            <person name="Chapman C."/>
            <person name="Bruce D."/>
            <person name="Karavis M."/>
            <person name="Krepps M."/>
            <person name="McGregor P.A."/>
            <person name="Hong C."/>
            <person name="Park K.H."/>
            <person name="Akmal A."/>
            <person name="Feldman A."/>
            <person name="Lin J.S."/>
            <person name="Chang W.E."/>
            <person name="Higgs B.W."/>
            <person name="Demirev P."/>
            <person name="Lindquist J."/>
            <person name="Liem A."/>
            <person name="Fochler E."/>
            <person name="Read T.D."/>
            <person name="Tapia R."/>
            <person name="Johnson S."/>
            <person name="Bishop-Lilly K.A."/>
            <person name="Detter C."/>
            <person name="Han C."/>
            <person name="Sozhamannan S."/>
            <person name="Rosenzweig C.N."/>
            <person name="Skowronski E.W."/>
        </authorList>
    </citation>
    <scope>NUCLEOTIDE SEQUENCE [LARGE SCALE GENOMIC DNA]</scope>
    <source>
        <strain evidence="6 7">CC-PW-9</strain>
    </source>
</reference>
<evidence type="ECO:0000256" key="1">
    <source>
        <dbReference type="ARBA" id="ARBA00009437"/>
    </source>
</evidence>
<evidence type="ECO:0000256" key="3">
    <source>
        <dbReference type="ARBA" id="ARBA00023125"/>
    </source>
</evidence>
<dbReference type="EMBL" id="PIQH01000006">
    <property type="protein sequence ID" value="RUO80048.1"/>
    <property type="molecule type" value="Genomic_DNA"/>
</dbReference>
<evidence type="ECO:0000313" key="7">
    <source>
        <dbReference type="Proteomes" id="UP000287996"/>
    </source>
</evidence>
<dbReference type="Pfam" id="PF03466">
    <property type="entry name" value="LysR_substrate"/>
    <property type="match status" value="1"/>
</dbReference>
<dbReference type="InterPro" id="IPR036388">
    <property type="entry name" value="WH-like_DNA-bd_sf"/>
</dbReference>
<keyword evidence="7" id="KW-1185">Reference proteome</keyword>
<protein>
    <submittedName>
        <fullName evidence="6">LysR family transcriptional regulator</fullName>
    </submittedName>
</protein>
<gene>
    <name evidence="6" type="ORF">CWI84_07040</name>
</gene>
<sequence>MNITHLKMFAAVAELGSLQRAAESLHRTQSATSMALKKLEQEAGFALFERGAYRLMLTERGSHYLRQAQEVIRQHQRLASLSEQLRFGAEPSITLCYDHTCDAQLWLPHVRKIQQQFPATEVRIEGESQLRALQRIAEGSADLAISPWMPLFRQYGDFETLTISPFSLVVALTPQLYREYDKPSTRQQLLELPMLVPQNLAIGIDLDTILKLPNQRRIRVNDIASQKELLLAGMGWGVIPRPLIADALDEGVLEEIVIPGFIQRVDLAVHLIRSANQTLGPAASIIWQDYLPGK</sequence>
<dbReference type="SUPFAM" id="SSF46785">
    <property type="entry name" value="Winged helix' DNA-binding domain"/>
    <property type="match status" value="1"/>
</dbReference>
<comment type="similarity">
    <text evidence="1">Belongs to the LysR transcriptional regulatory family.</text>
</comment>
<dbReference type="Proteomes" id="UP000287996">
    <property type="component" value="Unassembled WGS sequence"/>
</dbReference>
<name>A0A432ZQD4_9GAMM</name>
<organism evidence="6 7">
    <name type="scientific">Idiomarina tyrosinivorans</name>
    <dbReference type="NCBI Taxonomy" id="1445662"/>
    <lineage>
        <taxon>Bacteria</taxon>
        <taxon>Pseudomonadati</taxon>
        <taxon>Pseudomonadota</taxon>
        <taxon>Gammaproteobacteria</taxon>
        <taxon>Alteromonadales</taxon>
        <taxon>Idiomarinaceae</taxon>
        <taxon>Idiomarina</taxon>
    </lineage>
</organism>
<proteinExistence type="inferred from homology"/>
<dbReference type="PANTHER" id="PTHR30126:SF91">
    <property type="entry name" value="LYSR FAMILY TRANSCRIPTIONAL REGULATOR"/>
    <property type="match status" value="1"/>
</dbReference>
<evidence type="ECO:0000313" key="6">
    <source>
        <dbReference type="EMBL" id="RUO80048.1"/>
    </source>
</evidence>
<dbReference type="AlphaFoldDB" id="A0A432ZQD4"/>
<dbReference type="Pfam" id="PF00126">
    <property type="entry name" value="HTH_1"/>
    <property type="match status" value="1"/>
</dbReference>
<dbReference type="PANTHER" id="PTHR30126">
    <property type="entry name" value="HTH-TYPE TRANSCRIPTIONAL REGULATOR"/>
    <property type="match status" value="1"/>
</dbReference>
<keyword evidence="2" id="KW-0805">Transcription regulation</keyword>
<dbReference type="Gene3D" id="1.10.10.10">
    <property type="entry name" value="Winged helix-like DNA-binding domain superfamily/Winged helix DNA-binding domain"/>
    <property type="match status" value="1"/>
</dbReference>
<evidence type="ECO:0000256" key="4">
    <source>
        <dbReference type="ARBA" id="ARBA00023163"/>
    </source>
</evidence>
<dbReference type="InterPro" id="IPR000847">
    <property type="entry name" value="LysR_HTH_N"/>
</dbReference>
<dbReference type="PRINTS" id="PR00039">
    <property type="entry name" value="HTHLYSR"/>
</dbReference>
<dbReference type="InterPro" id="IPR036390">
    <property type="entry name" value="WH_DNA-bd_sf"/>
</dbReference>
<dbReference type="SUPFAM" id="SSF53850">
    <property type="entry name" value="Periplasmic binding protein-like II"/>
    <property type="match status" value="1"/>
</dbReference>
<evidence type="ECO:0000259" key="5">
    <source>
        <dbReference type="PROSITE" id="PS50931"/>
    </source>
</evidence>
<dbReference type="Gene3D" id="3.40.190.290">
    <property type="match status" value="1"/>
</dbReference>
<dbReference type="GO" id="GO:0000976">
    <property type="term" value="F:transcription cis-regulatory region binding"/>
    <property type="evidence" value="ECO:0007669"/>
    <property type="project" value="TreeGrafter"/>
</dbReference>
<evidence type="ECO:0000256" key="2">
    <source>
        <dbReference type="ARBA" id="ARBA00023015"/>
    </source>
</evidence>
<feature type="domain" description="HTH lysR-type" evidence="5">
    <location>
        <begin position="1"/>
        <end position="58"/>
    </location>
</feature>
<dbReference type="OrthoDB" id="9786526at2"/>
<accession>A0A432ZQD4</accession>
<keyword evidence="4" id="KW-0804">Transcription</keyword>
<dbReference type="InterPro" id="IPR005119">
    <property type="entry name" value="LysR_subst-bd"/>
</dbReference>
<comment type="caution">
    <text evidence="6">The sequence shown here is derived from an EMBL/GenBank/DDBJ whole genome shotgun (WGS) entry which is preliminary data.</text>
</comment>
<dbReference type="CDD" id="cd05466">
    <property type="entry name" value="PBP2_LTTR_substrate"/>
    <property type="match status" value="1"/>
</dbReference>